<dbReference type="GO" id="GO:0003676">
    <property type="term" value="F:nucleic acid binding"/>
    <property type="evidence" value="ECO:0007669"/>
    <property type="project" value="InterPro"/>
</dbReference>
<dbReference type="InterPro" id="IPR044730">
    <property type="entry name" value="RNase_H-like_dom_plant"/>
</dbReference>
<dbReference type="CDD" id="cd06222">
    <property type="entry name" value="RNase_H_like"/>
    <property type="match status" value="1"/>
</dbReference>
<evidence type="ECO:0000313" key="3">
    <source>
        <dbReference type="Proteomes" id="UP000593561"/>
    </source>
</evidence>
<dbReference type="InterPro" id="IPR052929">
    <property type="entry name" value="RNase_H-like_EbsB-rel"/>
</dbReference>
<sequence length="476" mass="53450">MLKSLCRKLESIMNRFWWANNKSLKGIHWSKWEPLCKPKCLGGLGFKDMFLFNKPLLAKQVWRILDQPHCLLARVFKARYFPKSDVLSAKIGAYPSFTWRSICNARENNHIQAQEIQHSWSTVNQLIDADSCTWDRTLLLKIVDENTADRILAIPISVSRPEDRVVWKHEGSGEYTVKSGYRVLIAAHLQSTAYMPAIHEVYIDFYKDLWSLSIPDKIKIHIWRLVNNLVWASLSIKFLSFDESLSHKLRFVNTFSAADDQQKRIIGLFGVTNKKFTAVGCYSVLLLELTLKGSGDPPDMGVLKLNFDAAFVKKERTATTAVLARNDTGEIVGAETYLFADIVDAFVAKVRACERALIFARSMCCRRLIVEGDSLTVIKNIQKKGNDNSVISSITHHIYNLGMSFETVSYLVVPREANEAAHALAIEGGKQKELSFFYFGNEIGSSKGSSLIIHGSDSKGKESVADIGAGFLLVGS</sequence>
<reference evidence="2 3" key="1">
    <citation type="journal article" date="2019" name="Genome Biol. Evol.">
        <title>Insights into the evolution of the New World diploid cottons (Gossypium, subgenus Houzingenia) based on genome sequencing.</title>
        <authorList>
            <person name="Grover C.E."/>
            <person name="Arick M.A. 2nd"/>
            <person name="Thrash A."/>
            <person name="Conover J.L."/>
            <person name="Sanders W.S."/>
            <person name="Peterson D.G."/>
            <person name="Frelichowski J.E."/>
            <person name="Scheffler J.A."/>
            <person name="Scheffler B.E."/>
            <person name="Wendel J.F."/>
        </authorList>
    </citation>
    <scope>NUCLEOTIDE SEQUENCE [LARGE SCALE GENOMIC DNA]</scope>
    <source>
        <strain evidence="2">27</strain>
        <tissue evidence="2">Leaf</tissue>
    </source>
</reference>
<proteinExistence type="predicted"/>
<protein>
    <recommendedName>
        <fullName evidence="1">RNase H type-1 domain-containing protein</fullName>
    </recommendedName>
</protein>
<feature type="domain" description="RNase H type-1" evidence="1">
    <location>
        <begin position="306"/>
        <end position="425"/>
    </location>
</feature>
<dbReference type="PANTHER" id="PTHR47074:SF61">
    <property type="entry name" value="RNASE H TYPE-1 DOMAIN-CONTAINING PROTEIN"/>
    <property type="match status" value="1"/>
</dbReference>
<dbReference type="AlphaFoldDB" id="A0A7J8TBT1"/>
<dbReference type="Gene3D" id="3.30.420.10">
    <property type="entry name" value="Ribonuclease H-like superfamily/Ribonuclease H"/>
    <property type="match status" value="1"/>
</dbReference>
<dbReference type="InterPro" id="IPR002156">
    <property type="entry name" value="RNaseH_domain"/>
</dbReference>
<organism evidence="2 3">
    <name type="scientific">Gossypium davidsonii</name>
    <name type="common">Davidson's cotton</name>
    <name type="synonym">Gossypium klotzschianum subsp. davidsonii</name>
    <dbReference type="NCBI Taxonomy" id="34287"/>
    <lineage>
        <taxon>Eukaryota</taxon>
        <taxon>Viridiplantae</taxon>
        <taxon>Streptophyta</taxon>
        <taxon>Embryophyta</taxon>
        <taxon>Tracheophyta</taxon>
        <taxon>Spermatophyta</taxon>
        <taxon>Magnoliopsida</taxon>
        <taxon>eudicotyledons</taxon>
        <taxon>Gunneridae</taxon>
        <taxon>Pentapetalae</taxon>
        <taxon>rosids</taxon>
        <taxon>malvids</taxon>
        <taxon>Malvales</taxon>
        <taxon>Malvaceae</taxon>
        <taxon>Malvoideae</taxon>
        <taxon>Gossypium</taxon>
    </lineage>
</organism>
<dbReference type="PANTHER" id="PTHR47074">
    <property type="entry name" value="BNAC02G40300D PROTEIN"/>
    <property type="match status" value="1"/>
</dbReference>
<dbReference type="Pfam" id="PF13456">
    <property type="entry name" value="RVT_3"/>
    <property type="match status" value="1"/>
</dbReference>
<feature type="non-terminal residue" evidence="2">
    <location>
        <position position="476"/>
    </location>
</feature>
<dbReference type="EMBL" id="JABFAC010242471">
    <property type="protein sequence ID" value="MBA0635604.1"/>
    <property type="molecule type" value="Genomic_DNA"/>
</dbReference>
<name>A0A7J8TBT1_GOSDV</name>
<comment type="caution">
    <text evidence="2">The sequence shown here is derived from an EMBL/GenBank/DDBJ whole genome shotgun (WGS) entry which is preliminary data.</text>
</comment>
<dbReference type="InterPro" id="IPR036397">
    <property type="entry name" value="RNaseH_sf"/>
</dbReference>
<dbReference type="GO" id="GO:0004523">
    <property type="term" value="F:RNA-DNA hybrid ribonuclease activity"/>
    <property type="evidence" value="ECO:0007669"/>
    <property type="project" value="InterPro"/>
</dbReference>
<gene>
    <name evidence="2" type="ORF">Godav_021843</name>
</gene>
<dbReference type="SUPFAM" id="SSF53098">
    <property type="entry name" value="Ribonuclease H-like"/>
    <property type="match status" value="1"/>
</dbReference>
<evidence type="ECO:0000313" key="2">
    <source>
        <dbReference type="EMBL" id="MBA0635604.1"/>
    </source>
</evidence>
<keyword evidence="3" id="KW-1185">Reference proteome</keyword>
<dbReference type="InterPro" id="IPR012337">
    <property type="entry name" value="RNaseH-like_sf"/>
</dbReference>
<accession>A0A7J8TBT1</accession>
<dbReference type="Proteomes" id="UP000593561">
    <property type="component" value="Unassembled WGS sequence"/>
</dbReference>
<evidence type="ECO:0000259" key="1">
    <source>
        <dbReference type="Pfam" id="PF13456"/>
    </source>
</evidence>